<dbReference type="PROSITE" id="PS51371">
    <property type="entry name" value="CBS"/>
    <property type="match status" value="1"/>
</dbReference>
<feature type="domain" description="ABC transporter" evidence="9">
    <location>
        <begin position="2"/>
        <end position="237"/>
    </location>
</feature>
<evidence type="ECO:0000256" key="1">
    <source>
        <dbReference type="ARBA" id="ARBA00005417"/>
    </source>
</evidence>
<sequence>MIEYKHVSKVYGDGTEAVSDVSLTINKGELVVFIGTSGSGKTTSMRMINRMVEPSSGEILIDGENIMEKNPVDLRRSIGYVIQQTGLMPHMTVYENIIMVPKLLNWDEDKMEATARKLLEQVDMDPDQYMDRYPSELSGGQQQRIGVIRALAAGQEIILMDEPFGALDPITREALQEMVIELQKEMGRTVVFVTHDMDEALDLADRIAIMTDGKLVQYDTPENIIANPANDFVREFIGEDRLKETTDQTQVKDVMDLNPITVQLGTPLQEAVRVMKHHKLDSLLIVNEDNILHGVVDLMKINSTDKEKLVDDVMRLPRFYMKPETHLHTITEMFFKRNMKFVAILDDSYVLQGILTRSSMVNLFYSSVWGMDDVASDDTAVEDYDVQAIQADN</sequence>
<dbReference type="InterPro" id="IPR017871">
    <property type="entry name" value="ABC_transporter-like_CS"/>
</dbReference>
<dbReference type="InterPro" id="IPR003439">
    <property type="entry name" value="ABC_transporter-like_ATP-bd"/>
</dbReference>
<evidence type="ECO:0000259" key="10">
    <source>
        <dbReference type="PROSITE" id="PS51371"/>
    </source>
</evidence>
<dbReference type="Gene3D" id="3.40.50.300">
    <property type="entry name" value="P-loop containing nucleotide triphosphate hydrolases"/>
    <property type="match status" value="1"/>
</dbReference>
<dbReference type="InterPro" id="IPR000644">
    <property type="entry name" value="CBS_dom"/>
</dbReference>
<dbReference type="PROSITE" id="PS50893">
    <property type="entry name" value="ABC_TRANSPORTER_2"/>
    <property type="match status" value="1"/>
</dbReference>
<dbReference type="SMART" id="SM00116">
    <property type="entry name" value="CBS"/>
    <property type="match status" value="2"/>
</dbReference>
<keyword evidence="6 7" id="KW-0129">CBS domain</keyword>
<keyword evidence="4 8" id="KW-0547">Nucleotide-binding</keyword>
<dbReference type="SUPFAM" id="SSF54631">
    <property type="entry name" value="CBS-domain pair"/>
    <property type="match status" value="1"/>
</dbReference>
<dbReference type="SUPFAM" id="SSF52540">
    <property type="entry name" value="P-loop containing nucleoside triphosphate hydrolases"/>
    <property type="match status" value="1"/>
</dbReference>
<dbReference type="InterPro" id="IPR003593">
    <property type="entry name" value="AAA+_ATPase"/>
</dbReference>
<proteinExistence type="inferred from homology"/>
<feature type="domain" description="CBS" evidence="10">
    <location>
        <begin position="255"/>
        <end position="313"/>
    </location>
</feature>
<evidence type="ECO:0000313" key="12">
    <source>
        <dbReference type="Proteomes" id="UP000190409"/>
    </source>
</evidence>
<evidence type="ECO:0000313" key="11">
    <source>
        <dbReference type="EMBL" id="OOL80624.1"/>
    </source>
</evidence>
<reference evidence="11 12" key="1">
    <citation type="submission" date="2017-01" db="EMBL/GenBank/DDBJ databases">
        <title>Complete Genome Sequence of Dolosigranulum pigrum isolated from a Patient with interstitial lung disease.</title>
        <authorList>
            <person name="Mukhopadhyay R."/>
            <person name="Joaquin J."/>
            <person name="Hogue R."/>
            <person name="Fitzgerald S."/>
            <person name="Jospin G."/>
            <person name="Eisen J.A."/>
            <person name="Chaturvedi V."/>
        </authorList>
    </citation>
    <scope>NUCLEOTIDE SEQUENCE [LARGE SCALE GENOMIC DNA]</scope>
    <source>
        <strain evidence="11 12">15S00348</strain>
    </source>
</reference>
<dbReference type="FunFam" id="3.40.50.300:FF:000425">
    <property type="entry name" value="Probable ABC transporter, ATP-binding subunit"/>
    <property type="match status" value="1"/>
</dbReference>
<dbReference type="InterPro" id="IPR027417">
    <property type="entry name" value="P-loop_NTPase"/>
</dbReference>
<comment type="caution">
    <text evidence="11">The sequence shown here is derived from an EMBL/GenBank/DDBJ whole genome shotgun (WGS) entry which is preliminary data.</text>
</comment>
<dbReference type="Pfam" id="PF00571">
    <property type="entry name" value="CBS"/>
    <property type="match status" value="1"/>
</dbReference>
<keyword evidence="8" id="KW-0997">Cell inner membrane</keyword>
<dbReference type="GO" id="GO:0006865">
    <property type="term" value="P:amino acid transport"/>
    <property type="evidence" value="ECO:0007669"/>
    <property type="project" value="UniProtKB-UniRule"/>
</dbReference>
<evidence type="ECO:0000256" key="5">
    <source>
        <dbReference type="ARBA" id="ARBA00022840"/>
    </source>
</evidence>
<comment type="similarity">
    <text evidence="1 8">Belongs to the ABC transporter superfamily.</text>
</comment>
<dbReference type="GO" id="GO:0005524">
    <property type="term" value="F:ATP binding"/>
    <property type="evidence" value="ECO:0007669"/>
    <property type="project" value="UniProtKB-UniRule"/>
</dbReference>
<gene>
    <name evidence="11" type="ORF">BWX42_01445</name>
</gene>
<accession>A0A1S8KLK6</accession>
<keyword evidence="8" id="KW-1003">Cell membrane</keyword>
<protein>
    <recommendedName>
        <fullName evidence="8">Quaternary amine transport ATP-binding protein</fullName>
        <ecNumber evidence="8">7.6.2.9</ecNumber>
    </recommendedName>
</protein>
<dbReference type="InterPro" id="IPR046342">
    <property type="entry name" value="CBS_dom_sf"/>
</dbReference>
<dbReference type="GO" id="GO:0015418">
    <property type="term" value="F:ABC-type quaternary ammonium compound transporting activity"/>
    <property type="evidence" value="ECO:0007669"/>
    <property type="project" value="UniProtKB-EC"/>
</dbReference>
<comment type="subcellular location">
    <subcellularLocation>
        <location evidence="8">Cell inner membrane</location>
        <topology evidence="8">Peripheral membrane protein</topology>
    </subcellularLocation>
</comment>
<dbReference type="CDD" id="cd03295">
    <property type="entry name" value="ABC_OpuCA_Osmoprotection"/>
    <property type="match status" value="1"/>
</dbReference>
<organism evidence="11 12">
    <name type="scientific">Dolosigranulum pigrum</name>
    <dbReference type="NCBI Taxonomy" id="29394"/>
    <lineage>
        <taxon>Bacteria</taxon>
        <taxon>Bacillati</taxon>
        <taxon>Bacillota</taxon>
        <taxon>Bacilli</taxon>
        <taxon>Lactobacillales</taxon>
        <taxon>Carnobacteriaceae</taxon>
        <taxon>Dolosigranulum</taxon>
    </lineage>
</organism>
<evidence type="ECO:0000256" key="8">
    <source>
        <dbReference type="RuleBase" id="RU369116"/>
    </source>
</evidence>
<dbReference type="Proteomes" id="UP000190409">
    <property type="component" value="Unassembled WGS sequence"/>
</dbReference>
<evidence type="ECO:0000256" key="3">
    <source>
        <dbReference type="ARBA" id="ARBA00022737"/>
    </source>
</evidence>
<dbReference type="GO" id="GO:0005886">
    <property type="term" value="C:plasma membrane"/>
    <property type="evidence" value="ECO:0007669"/>
    <property type="project" value="UniProtKB-SubCell"/>
</dbReference>
<dbReference type="PROSITE" id="PS00211">
    <property type="entry name" value="ABC_TRANSPORTER_1"/>
    <property type="match status" value="1"/>
</dbReference>
<dbReference type="Pfam" id="PF00005">
    <property type="entry name" value="ABC_tran"/>
    <property type="match status" value="1"/>
</dbReference>
<keyword evidence="2 8" id="KW-0813">Transport</keyword>
<dbReference type="AlphaFoldDB" id="A0A1S8KLK6"/>
<dbReference type="NCBIfam" id="TIGR01186">
    <property type="entry name" value="proV"/>
    <property type="match status" value="1"/>
</dbReference>
<comment type="catalytic activity">
    <reaction evidence="8">
        <text>a quaternary ammonium(out) + ATP + H2O = a quaternary ammonium(in) + ADP + phosphate + H(+)</text>
        <dbReference type="Rhea" id="RHEA:11036"/>
        <dbReference type="ChEBI" id="CHEBI:15377"/>
        <dbReference type="ChEBI" id="CHEBI:15378"/>
        <dbReference type="ChEBI" id="CHEBI:30616"/>
        <dbReference type="ChEBI" id="CHEBI:35267"/>
        <dbReference type="ChEBI" id="CHEBI:43474"/>
        <dbReference type="ChEBI" id="CHEBI:456216"/>
    </reaction>
</comment>
<dbReference type="GO" id="GO:0016887">
    <property type="term" value="F:ATP hydrolysis activity"/>
    <property type="evidence" value="ECO:0007669"/>
    <property type="project" value="UniProtKB-UniRule"/>
</dbReference>
<keyword evidence="8" id="KW-0472">Membrane</keyword>
<dbReference type="GO" id="GO:0031460">
    <property type="term" value="P:glycine betaine transport"/>
    <property type="evidence" value="ECO:0007669"/>
    <property type="project" value="InterPro"/>
</dbReference>
<dbReference type="PANTHER" id="PTHR43117:SF3">
    <property type="entry name" value="CHOLINE TRANSPORT ATP-BINDING PROTEIN OPUBA"/>
    <property type="match status" value="1"/>
</dbReference>
<dbReference type="PANTHER" id="PTHR43117">
    <property type="entry name" value="OSMOPROTECTANT IMPORT ATP-BINDING PROTEIN OSMV"/>
    <property type="match status" value="1"/>
</dbReference>
<dbReference type="EMBL" id="MUYF01000003">
    <property type="protein sequence ID" value="OOL80624.1"/>
    <property type="molecule type" value="Genomic_DNA"/>
</dbReference>
<keyword evidence="5 8" id="KW-0067">ATP-binding</keyword>
<evidence type="ECO:0000256" key="2">
    <source>
        <dbReference type="ARBA" id="ARBA00022448"/>
    </source>
</evidence>
<dbReference type="SMART" id="SM00382">
    <property type="entry name" value="AAA"/>
    <property type="match status" value="1"/>
</dbReference>
<evidence type="ECO:0000259" key="9">
    <source>
        <dbReference type="PROSITE" id="PS50893"/>
    </source>
</evidence>
<evidence type="ECO:0000256" key="7">
    <source>
        <dbReference type="PROSITE-ProRule" id="PRU00703"/>
    </source>
</evidence>
<dbReference type="Gene3D" id="3.10.580.10">
    <property type="entry name" value="CBS-domain"/>
    <property type="match status" value="1"/>
</dbReference>
<evidence type="ECO:0000256" key="4">
    <source>
        <dbReference type="ARBA" id="ARBA00022741"/>
    </source>
</evidence>
<evidence type="ECO:0000256" key="6">
    <source>
        <dbReference type="ARBA" id="ARBA00023122"/>
    </source>
</evidence>
<dbReference type="EC" id="7.6.2.9" evidence="8"/>
<dbReference type="InterPro" id="IPR005892">
    <property type="entry name" value="Gly-betaine_transp_ATP-bd"/>
</dbReference>
<keyword evidence="3" id="KW-0677">Repeat</keyword>
<comment type="subunit">
    <text evidence="8">The complex is probably composed of two ATP-binding proteins, two transmembrane proteins and a solute-binding protein.</text>
</comment>
<name>A0A1S8KLK6_9LACT</name>